<evidence type="ECO:0000313" key="1">
    <source>
        <dbReference type="EMBL" id="SLN29563.1"/>
    </source>
</evidence>
<name>A0A1Y5S261_9RHOB</name>
<dbReference type="Pfam" id="PF13704">
    <property type="entry name" value="Glyco_tranf_2_4"/>
    <property type="match status" value="1"/>
</dbReference>
<gene>
    <name evidence="1" type="ORF">PSJ8397_01300</name>
</gene>
<proteinExistence type="predicted"/>
<dbReference type="OrthoDB" id="7203640at2"/>
<keyword evidence="2" id="KW-1185">Reference proteome</keyword>
<protein>
    <recommendedName>
        <fullName evidence="3">Glycosyl transferase family 2</fullName>
    </recommendedName>
</protein>
<organism evidence="1 2">
    <name type="scientific">Pseudooctadecabacter jejudonensis</name>
    <dbReference type="NCBI Taxonomy" id="1391910"/>
    <lineage>
        <taxon>Bacteria</taxon>
        <taxon>Pseudomonadati</taxon>
        <taxon>Pseudomonadota</taxon>
        <taxon>Alphaproteobacteria</taxon>
        <taxon>Rhodobacterales</taxon>
        <taxon>Paracoccaceae</taxon>
        <taxon>Pseudooctadecabacter</taxon>
    </lineage>
</organism>
<dbReference type="EMBL" id="FWFT01000002">
    <property type="protein sequence ID" value="SLN29563.1"/>
    <property type="molecule type" value="Genomic_DNA"/>
</dbReference>
<reference evidence="1 2" key="1">
    <citation type="submission" date="2017-03" db="EMBL/GenBank/DDBJ databases">
        <authorList>
            <person name="Afonso C.L."/>
            <person name="Miller P.J."/>
            <person name="Scott M.A."/>
            <person name="Spackman E."/>
            <person name="Goraichik I."/>
            <person name="Dimitrov K.M."/>
            <person name="Suarez D.L."/>
            <person name="Swayne D.E."/>
        </authorList>
    </citation>
    <scope>NUCLEOTIDE SEQUENCE [LARGE SCALE GENOMIC DNA]</scope>
    <source>
        <strain evidence="1 2">CECT 8397</strain>
    </source>
</reference>
<dbReference type="AlphaFoldDB" id="A0A1Y5S261"/>
<sequence>MGEAKSQWGVCTTVKAPLAQILAFVAWHKHLGAARIWVHLDDADDVSAGILKQIDGVTPVLCNKSYWADLGGRPKRQEPRQALNVQRVYAQAEVPVLAHLDVDEFLWAERPIAAILDDWTDDTPFLRARPAEALHDAGLPDDIFTARQFRYPFPTPMPIADRYDVLGDYTALMMKGALSHKAGKSLFRTGVKGLVPKLHAASWEGQSDPIKLRLHPELTVLHFHAQNKAAWLAALPHRTTDGAYRFNEALAGFVADATAEEIDTFYAATQTATPAFIEKLRRHGLLLEADLGLKDKVSALF</sequence>
<dbReference type="Proteomes" id="UP000193623">
    <property type="component" value="Unassembled WGS sequence"/>
</dbReference>
<evidence type="ECO:0000313" key="2">
    <source>
        <dbReference type="Proteomes" id="UP000193623"/>
    </source>
</evidence>
<evidence type="ECO:0008006" key="3">
    <source>
        <dbReference type="Google" id="ProtNLM"/>
    </source>
</evidence>
<dbReference type="RefSeq" id="WP_085863759.1">
    <property type="nucleotide sequence ID" value="NZ_FWFT01000002.1"/>
</dbReference>
<accession>A0A1Y5S261</accession>